<keyword evidence="1" id="KW-1133">Transmembrane helix</keyword>
<dbReference type="Proteomes" id="UP000324748">
    <property type="component" value="Unassembled WGS sequence"/>
</dbReference>
<sequence>MNWTYWSRGQLGELEWTDQLPFPRNANRKFEAGIQRPNLSDSMYRFRDANLIKILVVVPMATFRFALLSLSLPGQCKKHENTREQNYRFIAQN</sequence>
<comment type="caution">
    <text evidence="2">The sequence shown here is derived from an EMBL/GenBank/DDBJ whole genome shotgun (WGS) entry which is preliminary data.</text>
</comment>
<evidence type="ECO:0000313" key="2">
    <source>
        <dbReference type="EMBL" id="KAA1086889.1"/>
    </source>
</evidence>
<keyword evidence="3" id="KW-1185">Reference proteome</keyword>
<feature type="transmembrane region" description="Helical" evidence="1">
    <location>
        <begin position="51"/>
        <end position="72"/>
    </location>
</feature>
<accession>A0A5B0NGB2</accession>
<keyword evidence="1" id="KW-0812">Transmembrane</keyword>
<dbReference type="EMBL" id="VSWC01000105">
    <property type="protein sequence ID" value="KAA1086889.1"/>
    <property type="molecule type" value="Genomic_DNA"/>
</dbReference>
<evidence type="ECO:0000256" key="1">
    <source>
        <dbReference type="SAM" id="Phobius"/>
    </source>
</evidence>
<evidence type="ECO:0000313" key="3">
    <source>
        <dbReference type="Proteomes" id="UP000324748"/>
    </source>
</evidence>
<reference evidence="2 3" key="1">
    <citation type="submission" date="2019-05" db="EMBL/GenBank/DDBJ databases">
        <title>Emergence of the Ug99 lineage of the wheat stem rust pathogen through somatic hybridization.</title>
        <authorList>
            <person name="Li F."/>
            <person name="Upadhyaya N.M."/>
            <person name="Sperschneider J."/>
            <person name="Matny O."/>
            <person name="Nguyen-Phuc H."/>
            <person name="Mago R."/>
            <person name="Raley C."/>
            <person name="Miller M.E."/>
            <person name="Silverstein K.A.T."/>
            <person name="Henningsen E."/>
            <person name="Hirsch C.D."/>
            <person name="Visser B."/>
            <person name="Pretorius Z.A."/>
            <person name="Steffenson B.J."/>
            <person name="Schwessinger B."/>
            <person name="Dodds P.N."/>
            <person name="Figueroa M."/>
        </authorList>
    </citation>
    <scope>NUCLEOTIDE SEQUENCE [LARGE SCALE GENOMIC DNA]</scope>
    <source>
        <strain evidence="2">21-0</strain>
    </source>
</reference>
<gene>
    <name evidence="2" type="ORF">PGT21_014723</name>
</gene>
<protein>
    <submittedName>
        <fullName evidence="2">Uncharacterized protein</fullName>
    </submittedName>
</protein>
<organism evidence="2 3">
    <name type="scientific">Puccinia graminis f. sp. tritici</name>
    <dbReference type="NCBI Taxonomy" id="56615"/>
    <lineage>
        <taxon>Eukaryota</taxon>
        <taxon>Fungi</taxon>
        <taxon>Dikarya</taxon>
        <taxon>Basidiomycota</taxon>
        <taxon>Pucciniomycotina</taxon>
        <taxon>Pucciniomycetes</taxon>
        <taxon>Pucciniales</taxon>
        <taxon>Pucciniaceae</taxon>
        <taxon>Puccinia</taxon>
    </lineage>
</organism>
<keyword evidence="1" id="KW-0472">Membrane</keyword>
<name>A0A5B0NGB2_PUCGR</name>
<proteinExistence type="predicted"/>
<dbReference type="AlphaFoldDB" id="A0A5B0NGB2"/>